<dbReference type="PANTHER" id="PTHR42879">
    <property type="entry name" value="3-OXOACYL-(ACYL-CARRIER-PROTEIN) REDUCTASE"/>
    <property type="match status" value="1"/>
</dbReference>
<dbReference type="Gene3D" id="3.40.50.720">
    <property type="entry name" value="NAD(P)-binding Rossmann-like Domain"/>
    <property type="match status" value="1"/>
</dbReference>
<dbReference type="EC" id="1.1.1.100" evidence="2"/>
<accession>A0A0D2H711</accession>
<evidence type="ECO:0000256" key="2">
    <source>
        <dbReference type="ARBA" id="ARBA00012948"/>
    </source>
</evidence>
<dbReference type="Pfam" id="PF13561">
    <property type="entry name" value="adh_short_C2"/>
    <property type="match status" value="1"/>
</dbReference>
<dbReference type="InterPro" id="IPR002347">
    <property type="entry name" value="SDR_fam"/>
</dbReference>
<keyword evidence="3" id="KW-0521">NADP</keyword>
<evidence type="ECO:0000313" key="6">
    <source>
        <dbReference type="Proteomes" id="UP000053411"/>
    </source>
</evidence>
<gene>
    <name evidence="5" type="ORF">Z520_06433</name>
</gene>
<dbReference type="PANTHER" id="PTHR42879:SF6">
    <property type="entry name" value="NADPH-DEPENDENT REDUCTASE BACG"/>
    <property type="match status" value="1"/>
</dbReference>
<dbReference type="GO" id="GO:0004316">
    <property type="term" value="F:3-oxoacyl-[acyl-carrier-protein] reductase (NADPH) activity"/>
    <property type="evidence" value="ECO:0007669"/>
    <property type="project" value="UniProtKB-EC"/>
</dbReference>
<comment type="similarity">
    <text evidence="1">Belongs to the short-chain dehydrogenases/reductases (SDR) family.</text>
</comment>
<dbReference type="VEuPathDB" id="FungiDB:Z520_06433"/>
<reference evidence="5 6" key="1">
    <citation type="submission" date="2015-01" db="EMBL/GenBank/DDBJ databases">
        <title>The Genome Sequence of Fonsecaea multimorphosa CBS 102226.</title>
        <authorList>
            <consortium name="The Broad Institute Genomics Platform"/>
            <person name="Cuomo C."/>
            <person name="de Hoog S."/>
            <person name="Gorbushina A."/>
            <person name="Stielow B."/>
            <person name="Teixiera M."/>
            <person name="Abouelleil A."/>
            <person name="Chapman S.B."/>
            <person name="Priest M."/>
            <person name="Young S.K."/>
            <person name="Wortman J."/>
            <person name="Nusbaum C."/>
            <person name="Birren B."/>
        </authorList>
    </citation>
    <scope>NUCLEOTIDE SEQUENCE [LARGE SCALE GENOMIC DNA]</scope>
    <source>
        <strain evidence="5 6">CBS 102226</strain>
    </source>
</reference>
<dbReference type="InterPro" id="IPR036291">
    <property type="entry name" value="NAD(P)-bd_dom_sf"/>
</dbReference>
<dbReference type="SUPFAM" id="SSF51735">
    <property type="entry name" value="NAD(P)-binding Rossmann-fold domains"/>
    <property type="match status" value="1"/>
</dbReference>
<sequence>MAQAQAEAVAIITGASQGLGAASAIRLAQIYSAIVLVARNESLLAQVAAKVEAAGAKTLTIAADLSKPASAKAVVAATVDKFGRIDALFNNAGSVKPIDLFKLTDEQWDDGFNLKLHGARRMALEAWPYLKASKGAVLFMSGVAAEAPKAGNAAVSVVNSAVNALSKAFADRGLEDGVQVNTILPGPVETERLVTMATEFARSKDIPLEEAQANLLKSMGIPRFGKPEEIAELVAYLLSPAARWMTGSAVRMDGGVVKSI</sequence>
<evidence type="ECO:0000313" key="5">
    <source>
        <dbReference type="EMBL" id="KIX97655.1"/>
    </source>
</evidence>
<dbReference type="EMBL" id="KN848073">
    <property type="protein sequence ID" value="KIX97655.1"/>
    <property type="molecule type" value="Genomic_DNA"/>
</dbReference>
<dbReference type="FunFam" id="3.40.50.720:FF:000084">
    <property type="entry name" value="Short-chain dehydrogenase reductase"/>
    <property type="match status" value="1"/>
</dbReference>
<dbReference type="InterPro" id="IPR050259">
    <property type="entry name" value="SDR"/>
</dbReference>
<name>A0A0D2H711_9EURO</name>
<evidence type="ECO:0000256" key="4">
    <source>
        <dbReference type="ARBA" id="ARBA00048508"/>
    </source>
</evidence>
<dbReference type="Proteomes" id="UP000053411">
    <property type="component" value="Unassembled WGS sequence"/>
</dbReference>
<dbReference type="GeneID" id="27712179"/>
<dbReference type="RefSeq" id="XP_016631778.1">
    <property type="nucleotide sequence ID" value="XM_016776933.1"/>
</dbReference>
<keyword evidence="6" id="KW-1185">Reference proteome</keyword>
<dbReference type="OrthoDB" id="1669814at2759"/>
<comment type="catalytic activity">
    <reaction evidence="4">
        <text>a (3R)-hydroxyacyl-[ACP] + NADP(+) = a 3-oxoacyl-[ACP] + NADPH + H(+)</text>
        <dbReference type="Rhea" id="RHEA:17397"/>
        <dbReference type="Rhea" id="RHEA-COMP:9916"/>
        <dbReference type="Rhea" id="RHEA-COMP:9945"/>
        <dbReference type="ChEBI" id="CHEBI:15378"/>
        <dbReference type="ChEBI" id="CHEBI:57783"/>
        <dbReference type="ChEBI" id="CHEBI:58349"/>
        <dbReference type="ChEBI" id="CHEBI:78776"/>
        <dbReference type="ChEBI" id="CHEBI:78827"/>
        <dbReference type="EC" id="1.1.1.100"/>
    </reaction>
</comment>
<evidence type="ECO:0000256" key="1">
    <source>
        <dbReference type="ARBA" id="ARBA00006484"/>
    </source>
</evidence>
<proteinExistence type="inferred from homology"/>
<dbReference type="PRINTS" id="PR00081">
    <property type="entry name" value="GDHRDH"/>
</dbReference>
<dbReference type="AlphaFoldDB" id="A0A0D2H711"/>
<dbReference type="STRING" id="1442371.A0A0D2H711"/>
<organism evidence="5 6">
    <name type="scientific">Fonsecaea multimorphosa CBS 102226</name>
    <dbReference type="NCBI Taxonomy" id="1442371"/>
    <lineage>
        <taxon>Eukaryota</taxon>
        <taxon>Fungi</taxon>
        <taxon>Dikarya</taxon>
        <taxon>Ascomycota</taxon>
        <taxon>Pezizomycotina</taxon>
        <taxon>Eurotiomycetes</taxon>
        <taxon>Chaetothyriomycetidae</taxon>
        <taxon>Chaetothyriales</taxon>
        <taxon>Herpotrichiellaceae</taxon>
        <taxon>Fonsecaea</taxon>
    </lineage>
</organism>
<evidence type="ECO:0000256" key="3">
    <source>
        <dbReference type="ARBA" id="ARBA00022857"/>
    </source>
</evidence>
<protein>
    <recommendedName>
        <fullName evidence="2">3-oxoacyl-[acyl-carrier-protein] reductase</fullName>
        <ecNumber evidence="2">1.1.1.100</ecNumber>
    </recommendedName>
</protein>